<evidence type="ECO:0000256" key="2">
    <source>
        <dbReference type="ARBA" id="ARBA00022691"/>
    </source>
</evidence>
<dbReference type="EMBL" id="NBCO01000001">
    <property type="protein sequence ID" value="ORC93299.1"/>
    <property type="molecule type" value="Genomic_DNA"/>
</dbReference>
<evidence type="ECO:0000313" key="6">
    <source>
        <dbReference type="EMBL" id="ORC93299.1"/>
    </source>
</evidence>
<dbReference type="InterPro" id="IPR030382">
    <property type="entry name" value="MeTrfase_TRM5/TYW2"/>
</dbReference>
<dbReference type="InterPro" id="IPR029063">
    <property type="entry name" value="SAM-dependent_MTases_sf"/>
</dbReference>
<reference evidence="6 7" key="1">
    <citation type="submission" date="2017-03" db="EMBL/GenBank/DDBJ databases">
        <title>An alternative strategy for trypanosome survival in the mammalian bloodstream revealed through genome and transcriptome analysis of the ubiquitous bovine parasite Trypanosoma (Megatrypanum) theileri.</title>
        <authorList>
            <person name="Kelly S."/>
            <person name="Ivens A."/>
            <person name="Mott A."/>
            <person name="O'Neill E."/>
            <person name="Emms D."/>
            <person name="Macleod O."/>
            <person name="Voorheis P."/>
            <person name="Matthews J."/>
            <person name="Matthews K."/>
            <person name="Carrington M."/>
        </authorList>
    </citation>
    <scope>NUCLEOTIDE SEQUENCE [LARGE SCALE GENOMIC DNA]</scope>
    <source>
        <strain evidence="6">Edinburgh</strain>
    </source>
</reference>
<evidence type="ECO:0000256" key="3">
    <source>
        <dbReference type="ARBA" id="ARBA00022694"/>
    </source>
</evidence>
<dbReference type="Gene3D" id="3.40.50.150">
    <property type="entry name" value="Vaccinia Virus protein VP39"/>
    <property type="match status" value="1"/>
</dbReference>
<dbReference type="AlphaFoldDB" id="A0A1X0P9M7"/>
<protein>
    <submittedName>
        <fullName evidence="6">tRNA wybutosine-synthesizing protein 2</fullName>
    </submittedName>
</protein>
<dbReference type="CDD" id="cd02440">
    <property type="entry name" value="AdoMet_MTases"/>
    <property type="match status" value="1"/>
</dbReference>
<dbReference type="GO" id="GO:0008175">
    <property type="term" value="F:tRNA methyltransferase activity"/>
    <property type="evidence" value="ECO:0007669"/>
    <property type="project" value="TreeGrafter"/>
</dbReference>
<name>A0A1X0P9M7_9TRYP</name>
<dbReference type="OrthoDB" id="263283at2759"/>
<dbReference type="GO" id="GO:0005737">
    <property type="term" value="C:cytoplasm"/>
    <property type="evidence" value="ECO:0007669"/>
    <property type="project" value="TreeGrafter"/>
</dbReference>
<feature type="region of interest" description="Disordered" evidence="4">
    <location>
        <begin position="29"/>
        <end position="75"/>
    </location>
</feature>
<dbReference type="Pfam" id="PF02475">
    <property type="entry name" value="TRM5-TYW2_MTfase"/>
    <property type="match status" value="1"/>
</dbReference>
<proteinExistence type="predicted"/>
<feature type="domain" description="SAM-dependent methyltransferase TRM5/TYW2-type" evidence="5">
    <location>
        <begin position="103"/>
        <end position="404"/>
    </location>
</feature>
<comment type="caution">
    <text evidence="6">The sequence shown here is derived from an EMBL/GenBank/DDBJ whole genome shotgun (WGS) entry which is preliminary data.</text>
</comment>
<dbReference type="STRING" id="67003.A0A1X0P9M7"/>
<evidence type="ECO:0000256" key="4">
    <source>
        <dbReference type="SAM" id="MobiDB-lite"/>
    </source>
</evidence>
<gene>
    <name evidence="6" type="ORF">TM35_000011760</name>
</gene>
<dbReference type="GO" id="GO:0030488">
    <property type="term" value="P:tRNA methylation"/>
    <property type="evidence" value="ECO:0007669"/>
    <property type="project" value="TreeGrafter"/>
</dbReference>
<dbReference type="PANTHER" id="PTHR23245:SF41">
    <property type="entry name" value="TRNA(PHE) (4-DEMETHYLWYOSINE(37)-C(7)) AMINOCARBOXYPROPYLTRANSFERASE"/>
    <property type="match status" value="1"/>
</dbReference>
<dbReference type="InterPro" id="IPR056743">
    <property type="entry name" value="TRM5-TYW2-like_MTfase"/>
</dbReference>
<dbReference type="Proteomes" id="UP000192257">
    <property type="component" value="Unassembled WGS sequence"/>
</dbReference>
<dbReference type="Gene3D" id="3.30.300.110">
    <property type="entry name" value="Met-10+ protein-like domains"/>
    <property type="match status" value="1"/>
</dbReference>
<sequence length="409" mass="45316">MACSRGDLLLLGLAAGGLVASLLWTRQWGDARPEGPKEDEEGPPQRGSEEKKKKKEKKKKEKKDDKPRSGTLGPAEAFKRRAVARGVAGGDESEITRRFPRRFELFGHVVVVKLNAGVSRGDFEECAAVFAESFAPRVVTVVLLDTVGIGGELREPQLHLLWKSATESITMPKESLKYTLRQSCDPACVSPEDVKLFETCTDSLTFTTHIENGVRYSFDVSKVMFCSGNGTERMHFSTIVAKDEVVVDMFAGIGYFTIPLAMHGGPKVIHALEKNANSVTFLKYNAVQNKVSHVIRTYCGDNREVGSELCGKCDRVLMGYIPSCEEFLPRAVSFLKVSPNGNPIGTIHYHFLSDKNNAEDTVRQHVKMSLGEDMVRLIHINAIRIVKSYAPKRFHCVADLVFESSSSEE</sequence>
<evidence type="ECO:0000313" key="7">
    <source>
        <dbReference type="Proteomes" id="UP000192257"/>
    </source>
</evidence>
<keyword evidence="1" id="KW-0808">Transferase</keyword>
<organism evidence="6 7">
    <name type="scientific">Trypanosoma theileri</name>
    <dbReference type="NCBI Taxonomy" id="67003"/>
    <lineage>
        <taxon>Eukaryota</taxon>
        <taxon>Discoba</taxon>
        <taxon>Euglenozoa</taxon>
        <taxon>Kinetoplastea</taxon>
        <taxon>Metakinetoplastina</taxon>
        <taxon>Trypanosomatida</taxon>
        <taxon>Trypanosomatidae</taxon>
        <taxon>Trypanosoma</taxon>
    </lineage>
</organism>
<evidence type="ECO:0000256" key="1">
    <source>
        <dbReference type="ARBA" id="ARBA00022679"/>
    </source>
</evidence>
<feature type="compositionally biased region" description="Basic residues" evidence="4">
    <location>
        <begin position="52"/>
        <end position="61"/>
    </location>
</feature>
<evidence type="ECO:0000259" key="5">
    <source>
        <dbReference type="PROSITE" id="PS51684"/>
    </source>
</evidence>
<dbReference type="GeneID" id="39980637"/>
<dbReference type="PROSITE" id="PS51684">
    <property type="entry name" value="SAM_MT_TRM5_TYW2"/>
    <property type="match status" value="1"/>
</dbReference>
<dbReference type="VEuPathDB" id="TriTrypDB:TM35_000011760"/>
<dbReference type="RefSeq" id="XP_028887365.1">
    <property type="nucleotide sequence ID" value="XM_029020857.1"/>
</dbReference>
<dbReference type="SUPFAM" id="SSF53335">
    <property type="entry name" value="S-adenosyl-L-methionine-dependent methyltransferases"/>
    <property type="match status" value="1"/>
</dbReference>
<accession>A0A1X0P9M7</accession>
<keyword evidence="7" id="KW-1185">Reference proteome</keyword>
<dbReference type="PANTHER" id="PTHR23245">
    <property type="entry name" value="TRNA METHYLTRANSFERASE"/>
    <property type="match status" value="1"/>
</dbReference>
<keyword evidence="2" id="KW-0949">S-adenosyl-L-methionine</keyword>
<keyword evidence="3" id="KW-0819">tRNA processing</keyword>